<feature type="domain" description="Translocation and assembly module TamB C-terminal" evidence="5">
    <location>
        <begin position="990"/>
        <end position="1424"/>
    </location>
</feature>
<dbReference type="RefSeq" id="WP_303764461.1">
    <property type="nucleotide sequence ID" value="NZ_JABZGR010000024.1"/>
</dbReference>
<dbReference type="Proteomes" id="UP000704068">
    <property type="component" value="Unassembled WGS sequence"/>
</dbReference>
<gene>
    <name evidence="6" type="ORF">HXK21_07275</name>
</gene>
<evidence type="ECO:0000256" key="1">
    <source>
        <dbReference type="ARBA" id="ARBA00004167"/>
    </source>
</evidence>
<protein>
    <submittedName>
        <fullName evidence="6">Translocation/assembly module TamB</fullName>
    </submittedName>
</protein>
<sequence>MGKIARWVVGGLLSLYFLLLIIFNFSPADRWVSRLVSQQLSDRLHTQVKIGGVRLGLFNRLILTDVYLADQRGKELLRADLMSAKIEFRSLFQGRVSLRTVSLLDAQVNLYKESPDKAPNFQFLLDAFRSKDQSPSNLDLRINSLILRRCKASYHALYAPRSPEKLNLNHLVVSDINANVSLKHLTPDSINIRVRELSLREQSGLDLRRLSLRLAANKTRADIQDFDLQLPGTNIGFPRLLAFYKPDDFFKTLYLAGRIDNAQFTTTDFGFLVPRLRGFTHTLTARGLFAVNAKEIVLENWYVHEEHNNLLLALSGKLSRRNGRIVSADANIKTLNLREGLISQAFLHFLHRPLPAFLKTLAYVDYTGRLRWEEGGTNRVAGTLKTAVGSVEGRLAFNGHYEGNLKVKALRPTIIAQNQDLPDQLYATLSGSVARDGSKADLKLALESGQYRGHFYNNLQATINKRNDDLQLKLTAKDPAADLNGTVQARLRETNLEAIRLEADVKQLNPGRLNLTRYFGASSFSGHVKMEVDDLKQLTGHIKVNDFTLSGTDSPYRLNQLELSKQYNRLDLKSDFADLLVDGPIAPATIKQLLFSLLDRSLPGFFSKPIASPRTTLAFKGQVKETDVLNRFLHIPLYAEKGIKIEGKLSNSTRSSVIISAPTLSYNNFTLSDLRFYLQGEGTRYTGLVQATKEVGNTQMRVALEAKTDSGKLHTHLAWAGADEHEFKGDMKLISTFKQTSRGRLIRTDFVPTTMIVGDTLWTFSKGELAYVDRTLDVKGFSLQHGDHSLSISGRLSPSPKDSIVATLQKVNVDYILNLVNFHDVAFAGPATGTLSVSETAGYPIVSVGLKIPRFLINNGPMGTAYIRGGFDTKQKQINIDAHILNPEEGVTDVKGYVSLLHKNLDLFIKGTGTDLRFLRRWVDDIFNDLRGKATGHVRLFGPLKQLDLEGEEEVELEAQIAATGAHYKVDVGRVVIRPGLFSFNEIPVSDGEKGKGVAQGYLRHNHLHNLTYDFNISAENLLVYKHSQSADLPFYATAYGSGSAHLSGRPGLFEADLDMRTEEGTTLTYTADAPEKGDNALLRLHNGKDSLVKQGAVAGIKSMAQPTDIKLNLLFDVRPEATLKIVTDEKAGNVLTLHGSGPIRANWYNKGAFKMYGTYKIDGGSYRISVQDLIRKNFTLTPGSKMIFAGDPFQGDLDMQAVYTVKSASLSDLNIGNNFSRNTVRVNCLLNIKGKAGNPQVSFDLDLPTVNEDEKQMVRNLISSEEDMNMQVLYLLSIGRFYTYDYDQTNAGTRQTQSTAAMKSFLSNTLSDQLNNVLQNAIGNSNWSFGANVQTGLVGWKDMEVEGLLSGRLLNNRLIINGNFGYRDKPINNTNFIGDFDLRYLLTPGGGVSLKAYSETNDRYYTKSSLTTQGVGLLLQRDFIDFRDLLKLRKKKNNKQQQPLPQQEEAPVLINFRRRSAW</sequence>
<evidence type="ECO:0000256" key="2">
    <source>
        <dbReference type="ARBA" id="ARBA00022692"/>
    </source>
</evidence>
<keyword evidence="3" id="KW-1133">Transmembrane helix</keyword>
<accession>A0A929WY05</accession>
<evidence type="ECO:0000259" key="5">
    <source>
        <dbReference type="Pfam" id="PF04357"/>
    </source>
</evidence>
<dbReference type="Pfam" id="PF04357">
    <property type="entry name" value="TamB"/>
    <property type="match status" value="1"/>
</dbReference>
<dbReference type="EMBL" id="JABZGR010000024">
    <property type="protein sequence ID" value="MBF0970825.1"/>
    <property type="molecule type" value="Genomic_DNA"/>
</dbReference>
<dbReference type="PANTHER" id="PTHR30441">
    <property type="entry name" value="DUF748 DOMAIN-CONTAINING PROTEIN"/>
    <property type="match status" value="1"/>
</dbReference>
<dbReference type="InterPro" id="IPR052894">
    <property type="entry name" value="AsmA-related"/>
</dbReference>
<dbReference type="GO" id="GO:0005886">
    <property type="term" value="C:plasma membrane"/>
    <property type="evidence" value="ECO:0007669"/>
    <property type="project" value="InterPro"/>
</dbReference>
<name>A0A929WY05_9BACT</name>
<keyword evidence="4" id="KW-0472">Membrane</keyword>
<evidence type="ECO:0000256" key="3">
    <source>
        <dbReference type="ARBA" id="ARBA00022989"/>
    </source>
</evidence>
<evidence type="ECO:0000313" key="7">
    <source>
        <dbReference type="Proteomes" id="UP000704068"/>
    </source>
</evidence>
<dbReference type="PANTHER" id="PTHR30441:SF8">
    <property type="entry name" value="DUF748 DOMAIN-CONTAINING PROTEIN"/>
    <property type="match status" value="1"/>
</dbReference>
<keyword evidence="2" id="KW-0812">Transmembrane</keyword>
<dbReference type="GO" id="GO:0009306">
    <property type="term" value="P:protein secretion"/>
    <property type="evidence" value="ECO:0007669"/>
    <property type="project" value="InterPro"/>
</dbReference>
<organism evidence="6 7">
    <name type="scientific">Alloprevotella tannerae</name>
    <dbReference type="NCBI Taxonomy" id="76122"/>
    <lineage>
        <taxon>Bacteria</taxon>
        <taxon>Pseudomonadati</taxon>
        <taxon>Bacteroidota</taxon>
        <taxon>Bacteroidia</taxon>
        <taxon>Bacteroidales</taxon>
        <taxon>Prevotellaceae</taxon>
        <taxon>Alloprevotella</taxon>
    </lineage>
</organism>
<comment type="subcellular location">
    <subcellularLocation>
        <location evidence="1">Membrane</location>
        <topology evidence="1">Single-pass membrane protein</topology>
    </subcellularLocation>
</comment>
<evidence type="ECO:0000256" key="4">
    <source>
        <dbReference type="ARBA" id="ARBA00023136"/>
    </source>
</evidence>
<evidence type="ECO:0000313" key="6">
    <source>
        <dbReference type="EMBL" id="MBF0970825.1"/>
    </source>
</evidence>
<reference evidence="6" key="1">
    <citation type="submission" date="2020-04" db="EMBL/GenBank/DDBJ databases">
        <title>Deep metagenomics examines the oral microbiome during advanced dental caries in children, revealing novel taxa and co-occurrences with host molecules.</title>
        <authorList>
            <person name="Baker J.L."/>
            <person name="Morton J.T."/>
            <person name="Dinis M."/>
            <person name="Alvarez R."/>
            <person name="Tran N.C."/>
            <person name="Knight R."/>
            <person name="Edlund A."/>
        </authorList>
    </citation>
    <scope>NUCLEOTIDE SEQUENCE</scope>
    <source>
        <strain evidence="6">JCVI_34_bin.1</strain>
    </source>
</reference>
<comment type="caution">
    <text evidence="6">The sequence shown here is derived from an EMBL/GenBank/DDBJ whole genome shotgun (WGS) entry which is preliminary data.</text>
</comment>
<dbReference type="InterPro" id="IPR007452">
    <property type="entry name" value="TamB_C"/>
</dbReference>
<dbReference type="GO" id="GO:0090313">
    <property type="term" value="P:regulation of protein targeting to membrane"/>
    <property type="evidence" value="ECO:0007669"/>
    <property type="project" value="TreeGrafter"/>
</dbReference>
<proteinExistence type="predicted"/>